<comment type="caution">
    <text evidence="1">The sequence shown here is derived from an EMBL/GenBank/DDBJ whole genome shotgun (WGS) entry which is preliminary data.</text>
</comment>
<accession>A0ACC2B1S8</accession>
<gene>
    <name evidence="1" type="ORF">O6H91_18G060300</name>
</gene>
<name>A0ACC2B1S8_DIPCM</name>
<proteinExistence type="predicted"/>
<sequence>MMIIIPKKDNYDEEFACWVLLLLAQVMHMPLVLQNSSHLQISLDKLIHRGHCGGLFYHNSLAWTKVVKRIHNIVFSQAPQSTGLSRKMEDNVGAETLVEVLDEKQRKKKPRTAIITGVARPTGIGRTLVYRYLEKGYQVIGSDLRELDDGDQQKTSSVMSAKKLPLDRFHFVQADIQDPSQAKRIVEEAVHHFGNHIHVLVNNAARANANLDMDRIKSFADTIATNLNGAFYLSECVIPYMPPGESSIIHISSTRALQSEPFTEGYSAAKAGLCGLTHSQAITLAGKVRVNAVLPGWINTNPLGKSALRPEDHQWHPVGRVGVPNDVALLCLFLSDEECSGFITGQQFVVDGGATKKMVYPE</sequence>
<keyword evidence="2" id="KW-1185">Reference proteome</keyword>
<evidence type="ECO:0000313" key="2">
    <source>
        <dbReference type="Proteomes" id="UP001162992"/>
    </source>
</evidence>
<organism evidence="1 2">
    <name type="scientific">Diphasiastrum complanatum</name>
    <name type="common">Issler's clubmoss</name>
    <name type="synonym">Lycopodium complanatum</name>
    <dbReference type="NCBI Taxonomy" id="34168"/>
    <lineage>
        <taxon>Eukaryota</taxon>
        <taxon>Viridiplantae</taxon>
        <taxon>Streptophyta</taxon>
        <taxon>Embryophyta</taxon>
        <taxon>Tracheophyta</taxon>
        <taxon>Lycopodiopsida</taxon>
        <taxon>Lycopodiales</taxon>
        <taxon>Lycopodiaceae</taxon>
        <taxon>Lycopodioideae</taxon>
        <taxon>Diphasiastrum</taxon>
    </lineage>
</organism>
<protein>
    <submittedName>
        <fullName evidence="1">Uncharacterized protein</fullName>
    </submittedName>
</protein>
<dbReference type="EMBL" id="CM055109">
    <property type="protein sequence ID" value="KAJ7523724.1"/>
    <property type="molecule type" value="Genomic_DNA"/>
</dbReference>
<evidence type="ECO:0000313" key="1">
    <source>
        <dbReference type="EMBL" id="KAJ7523724.1"/>
    </source>
</evidence>
<reference evidence="2" key="1">
    <citation type="journal article" date="2024" name="Proc. Natl. Acad. Sci. U.S.A.">
        <title>Extraordinary preservation of gene collinearity over three hundred million years revealed in homosporous lycophytes.</title>
        <authorList>
            <person name="Li C."/>
            <person name="Wickell D."/>
            <person name="Kuo L.Y."/>
            <person name="Chen X."/>
            <person name="Nie B."/>
            <person name="Liao X."/>
            <person name="Peng D."/>
            <person name="Ji J."/>
            <person name="Jenkins J."/>
            <person name="Williams M."/>
            <person name="Shu S."/>
            <person name="Plott C."/>
            <person name="Barry K."/>
            <person name="Rajasekar S."/>
            <person name="Grimwood J."/>
            <person name="Han X."/>
            <person name="Sun S."/>
            <person name="Hou Z."/>
            <person name="He W."/>
            <person name="Dai G."/>
            <person name="Sun C."/>
            <person name="Schmutz J."/>
            <person name="Leebens-Mack J.H."/>
            <person name="Li F.W."/>
            <person name="Wang L."/>
        </authorList>
    </citation>
    <scope>NUCLEOTIDE SEQUENCE [LARGE SCALE GENOMIC DNA]</scope>
    <source>
        <strain evidence="2">cv. PW_Plant_1</strain>
    </source>
</reference>
<dbReference type="Proteomes" id="UP001162992">
    <property type="component" value="Chromosome 18"/>
</dbReference>